<dbReference type="PATRIC" id="fig|1114972.6.peg.179"/>
<proteinExistence type="predicted"/>
<keyword evidence="2" id="KW-1185">Reference proteome</keyword>
<accession>A0A0R1RVD5</accession>
<comment type="caution">
    <text evidence="1">The sequence shown here is derived from an EMBL/GenBank/DDBJ whole genome shotgun (WGS) entry which is preliminary data.</text>
</comment>
<organism evidence="1 2">
    <name type="scientific">Furfurilactobacillus rossiae DSM 15814</name>
    <dbReference type="NCBI Taxonomy" id="1114972"/>
    <lineage>
        <taxon>Bacteria</taxon>
        <taxon>Bacillati</taxon>
        <taxon>Bacillota</taxon>
        <taxon>Bacilli</taxon>
        <taxon>Lactobacillales</taxon>
        <taxon>Lactobacillaceae</taxon>
        <taxon>Furfurilactobacillus</taxon>
    </lineage>
</organism>
<evidence type="ECO:0000313" key="1">
    <source>
        <dbReference type="EMBL" id="KRL57171.1"/>
    </source>
</evidence>
<gene>
    <name evidence="1" type="ORF">FD35_GL000178</name>
</gene>
<name>A0A0R1RVD5_9LACO</name>
<dbReference type="AlphaFoldDB" id="A0A0R1RVD5"/>
<evidence type="ECO:0000313" key="2">
    <source>
        <dbReference type="Proteomes" id="UP000051999"/>
    </source>
</evidence>
<dbReference type="EMBL" id="AZFF01000001">
    <property type="protein sequence ID" value="KRL57171.1"/>
    <property type="molecule type" value="Genomic_DNA"/>
</dbReference>
<reference evidence="1 2" key="1">
    <citation type="journal article" date="2015" name="Genome Announc.">
        <title>Expanding the biotechnology potential of lactobacilli through comparative genomics of 213 strains and associated genera.</title>
        <authorList>
            <person name="Sun Z."/>
            <person name="Harris H.M."/>
            <person name="McCann A."/>
            <person name="Guo C."/>
            <person name="Argimon S."/>
            <person name="Zhang W."/>
            <person name="Yang X."/>
            <person name="Jeffery I.B."/>
            <person name="Cooney J.C."/>
            <person name="Kagawa T.F."/>
            <person name="Liu W."/>
            <person name="Song Y."/>
            <person name="Salvetti E."/>
            <person name="Wrobel A."/>
            <person name="Rasinkangas P."/>
            <person name="Parkhill J."/>
            <person name="Rea M.C."/>
            <person name="O'Sullivan O."/>
            <person name="Ritari J."/>
            <person name="Douillard F.P."/>
            <person name="Paul Ross R."/>
            <person name="Yang R."/>
            <person name="Briner A.E."/>
            <person name="Felis G.E."/>
            <person name="de Vos W.M."/>
            <person name="Barrangou R."/>
            <person name="Klaenhammer T.R."/>
            <person name="Caufield P.W."/>
            <person name="Cui Y."/>
            <person name="Zhang H."/>
            <person name="O'Toole P.W."/>
        </authorList>
    </citation>
    <scope>NUCLEOTIDE SEQUENCE [LARGE SCALE GENOMIC DNA]</scope>
    <source>
        <strain evidence="1 2">DSM 15814</strain>
    </source>
</reference>
<dbReference type="STRING" id="1114972.FD35_GL000178"/>
<dbReference type="Proteomes" id="UP000051999">
    <property type="component" value="Unassembled WGS sequence"/>
</dbReference>
<protein>
    <submittedName>
        <fullName evidence="1">Uncharacterized protein</fullName>
    </submittedName>
</protein>
<sequence>MGIDLGEIPRPTVKSGIKKIGNYESYFDGFNMSDRVPLKEYDEAFLLPCQRR</sequence>